<accession>A0A8J6CEQ6</accession>
<evidence type="ECO:0000313" key="2">
    <source>
        <dbReference type="EMBL" id="KAG8464828.1"/>
    </source>
</evidence>
<evidence type="ECO:0000313" key="3">
    <source>
        <dbReference type="Proteomes" id="UP000751190"/>
    </source>
</evidence>
<dbReference type="Pfam" id="PF10238">
    <property type="entry name" value="Eapp_C"/>
    <property type="match status" value="1"/>
</dbReference>
<organism evidence="2 3">
    <name type="scientific">Diacronema lutheri</name>
    <name type="common">Unicellular marine alga</name>
    <name type="synonym">Monochrysis lutheri</name>
    <dbReference type="NCBI Taxonomy" id="2081491"/>
    <lineage>
        <taxon>Eukaryota</taxon>
        <taxon>Haptista</taxon>
        <taxon>Haptophyta</taxon>
        <taxon>Pavlovophyceae</taxon>
        <taxon>Pavlovales</taxon>
        <taxon>Pavlovaceae</taxon>
        <taxon>Diacronema</taxon>
    </lineage>
</organism>
<dbReference type="PANTHER" id="PTHR15967:SF0">
    <property type="entry name" value="E2F-ASSOCIATED PHOSPHOPROTEIN"/>
    <property type="match status" value="1"/>
</dbReference>
<feature type="region of interest" description="Disordered" evidence="1">
    <location>
        <begin position="1"/>
        <end position="42"/>
    </location>
</feature>
<dbReference type="PANTHER" id="PTHR15967">
    <property type="entry name" value="E2F-ASSOCIATED PHOSPHOPROTEIN"/>
    <property type="match status" value="1"/>
</dbReference>
<reference evidence="2" key="1">
    <citation type="submission" date="2021-05" db="EMBL/GenBank/DDBJ databases">
        <title>The genome of the haptophyte Pavlova lutheri (Diacronema luteri, Pavlovales) - a model for lipid biosynthesis in eukaryotic algae.</title>
        <authorList>
            <person name="Hulatt C.J."/>
            <person name="Posewitz M.C."/>
        </authorList>
    </citation>
    <scope>NUCLEOTIDE SEQUENCE</scope>
    <source>
        <strain evidence="2">NIVA-4/92</strain>
    </source>
</reference>
<dbReference type="AlphaFoldDB" id="A0A8J6CEQ6"/>
<name>A0A8J6CEQ6_DIALT</name>
<proteinExistence type="predicted"/>
<gene>
    <name evidence="2" type="ORF">KFE25_010196</name>
</gene>
<dbReference type="GO" id="GO:0005634">
    <property type="term" value="C:nucleus"/>
    <property type="evidence" value="ECO:0007669"/>
    <property type="project" value="TreeGrafter"/>
</dbReference>
<keyword evidence="3" id="KW-1185">Reference proteome</keyword>
<dbReference type="InterPro" id="IPR019370">
    <property type="entry name" value="E2F-assoc_phosphoprotein"/>
</dbReference>
<sequence length="166" mass="17488">MAPAAPAATGLLDGSGSESDDDDDGGVVGEDEHEDHYDPGGDEADLALLTQQRASAMGVTIEQVMRITTDAILSCPGCFTTICSFGSQRHARQRHRYRALLAENVVVHTDRLLPSADPRATGGNVAAHAGAHFRVSCELCGTDVGFQDAGGDERAFHFTHVLPSEA</sequence>
<dbReference type="Proteomes" id="UP000751190">
    <property type="component" value="Unassembled WGS sequence"/>
</dbReference>
<protein>
    <submittedName>
        <fullName evidence="2">Uncharacterized protein</fullName>
    </submittedName>
</protein>
<dbReference type="OrthoDB" id="122464at2759"/>
<comment type="caution">
    <text evidence="2">The sequence shown here is derived from an EMBL/GenBank/DDBJ whole genome shotgun (WGS) entry which is preliminary data.</text>
</comment>
<dbReference type="EMBL" id="JAGTXO010000012">
    <property type="protein sequence ID" value="KAG8464828.1"/>
    <property type="molecule type" value="Genomic_DNA"/>
</dbReference>
<feature type="compositionally biased region" description="Acidic residues" evidence="1">
    <location>
        <begin position="18"/>
        <end position="33"/>
    </location>
</feature>
<evidence type="ECO:0000256" key="1">
    <source>
        <dbReference type="SAM" id="MobiDB-lite"/>
    </source>
</evidence>